<name>A0A413GXF6_9BACE</name>
<keyword evidence="1" id="KW-0808">Transferase</keyword>
<dbReference type="GO" id="GO:0051999">
    <property type="term" value="P:mannosyl-inositol phosphorylceramide biosynthetic process"/>
    <property type="evidence" value="ECO:0007669"/>
    <property type="project" value="TreeGrafter"/>
</dbReference>
<dbReference type="Gene3D" id="3.90.550.20">
    <property type="match status" value="1"/>
</dbReference>
<dbReference type="PANTHER" id="PTHR32385:SF15">
    <property type="entry name" value="INOSITOL PHOSPHOCERAMIDE MANNOSYLTRANSFERASE 1"/>
    <property type="match status" value="1"/>
</dbReference>
<dbReference type="RefSeq" id="WP_117988523.1">
    <property type="nucleotide sequence ID" value="NZ_CABMFG010000051.1"/>
</dbReference>
<proteinExistence type="predicted"/>
<dbReference type="OrthoDB" id="9802987at2"/>
<dbReference type="AlphaFoldDB" id="A0A413GXF6"/>
<dbReference type="InterPro" id="IPR051706">
    <property type="entry name" value="Glycosyltransferase_domain"/>
</dbReference>
<dbReference type="GO" id="GO:0016020">
    <property type="term" value="C:membrane"/>
    <property type="evidence" value="ECO:0007669"/>
    <property type="project" value="GOC"/>
</dbReference>
<dbReference type="InterPro" id="IPR007577">
    <property type="entry name" value="GlycoTrfase_DXD_sugar-bd_CS"/>
</dbReference>
<evidence type="ECO:0000313" key="2">
    <source>
        <dbReference type="EMBL" id="RGX75814.1"/>
    </source>
</evidence>
<dbReference type="InterPro" id="IPR029044">
    <property type="entry name" value="Nucleotide-diphossugar_trans"/>
</dbReference>
<dbReference type="GO" id="GO:0000030">
    <property type="term" value="F:mannosyltransferase activity"/>
    <property type="evidence" value="ECO:0007669"/>
    <property type="project" value="TreeGrafter"/>
</dbReference>
<gene>
    <name evidence="2" type="ORF">DXA68_20770</name>
</gene>
<dbReference type="EMBL" id="QSCF01000051">
    <property type="protein sequence ID" value="RGX75814.1"/>
    <property type="molecule type" value="Genomic_DNA"/>
</dbReference>
<dbReference type="Proteomes" id="UP000286075">
    <property type="component" value="Unassembled WGS sequence"/>
</dbReference>
<comment type="caution">
    <text evidence="2">The sequence shown here is derived from an EMBL/GenBank/DDBJ whole genome shotgun (WGS) entry which is preliminary data.</text>
</comment>
<evidence type="ECO:0000256" key="1">
    <source>
        <dbReference type="ARBA" id="ARBA00022679"/>
    </source>
</evidence>
<reference evidence="2 3" key="1">
    <citation type="submission" date="2018-08" db="EMBL/GenBank/DDBJ databases">
        <title>A genome reference for cultivated species of the human gut microbiota.</title>
        <authorList>
            <person name="Zou Y."/>
            <person name="Xue W."/>
            <person name="Luo G."/>
        </authorList>
    </citation>
    <scope>NUCLEOTIDE SEQUENCE [LARGE SCALE GENOMIC DNA]</scope>
    <source>
        <strain evidence="2 3">OF03-9BH</strain>
    </source>
</reference>
<protein>
    <submittedName>
        <fullName evidence="2">Polysaccharide biosynthesis protein</fullName>
    </submittedName>
</protein>
<organism evidence="2 3">
    <name type="scientific">Bacteroides stercorirosoris</name>
    <dbReference type="NCBI Taxonomy" id="871324"/>
    <lineage>
        <taxon>Bacteria</taxon>
        <taxon>Pseudomonadati</taxon>
        <taxon>Bacteroidota</taxon>
        <taxon>Bacteroidia</taxon>
        <taxon>Bacteroidales</taxon>
        <taxon>Bacteroidaceae</taxon>
        <taxon>Bacteroides</taxon>
    </lineage>
</organism>
<evidence type="ECO:0000313" key="3">
    <source>
        <dbReference type="Proteomes" id="UP000286075"/>
    </source>
</evidence>
<dbReference type="PANTHER" id="PTHR32385">
    <property type="entry name" value="MANNOSYL PHOSPHORYLINOSITOL CERAMIDE SYNTHASE"/>
    <property type="match status" value="1"/>
</dbReference>
<dbReference type="SUPFAM" id="SSF53448">
    <property type="entry name" value="Nucleotide-diphospho-sugar transferases"/>
    <property type="match status" value="1"/>
</dbReference>
<sequence>MIPKVIHFCWLSNEPYPDLIKKCIESWKEKLPDYVIKKWDTTNFDVTSVPFVKEAYECKKWAFAADYIRLHALYTEGGIYLDSDVRVLKSFDVFLSDPAFSAIEFNPKIYPIAVQNGFFDDKGNLLYDSIQIGLGLQVQAAVIGAEKGNSYIKSCLDYYVGKNFILADGLFNNKIILPDIMAFYARNFGFKYINREQKLLNVKFYVSEVFAPHPKLVTSKSYAIHCCTGTWRKKTWLRKFIEYIRHRLY</sequence>
<dbReference type="Pfam" id="PF04488">
    <property type="entry name" value="Gly_transf_sug"/>
    <property type="match status" value="1"/>
</dbReference>
<accession>A0A413GXF6</accession>